<protein>
    <recommendedName>
        <fullName evidence="2">SprT-like domain-containing protein</fullName>
    </recommendedName>
</protein>
<reference evidence="1" key="1">
    <citation type="submission" date="2014-11" db="EMBL/GenBank/DDBJ databases">
        <authorList>
            <person name="Zhu J."/>
            <person name="Qi W."/>
            <person name="Song R."/>
        </authorList>
    </citation>
    <scope>NUCLEOTIDE SEQUENCE</scope>
</reference>
<dbReference type="EMBL" id="KP211832">
    <property type="protein sequence ID" value="ANV79437.1"/>
    <property type="molecule type" value="Genomic_DNA"/>
</dbReference>
<accession>A0A1B1TAX4</accession>
<evidence type="ECO:0008006" key="2">
    <source>
        <dbReference type="Google" id="ProtNLM"/>
    </source>
</evidence>
<proteinExistence type="predicted"/>
<organism evidence="1">
    <name type="scientific">uncultured Poseidoniia archaeon</name>
    <dbReference type="NCBI Taxonomy" id="1697135"/>
    <lineage>
        <taxon>Archaea</taxon>
        <taxon>Methanobacteriati</taxon>
        <taxon>Thermoplasmatota</taxon>
        <taxon>Candidatus Poseidoniia</taxon>
        <taxon>environmental samples</taxon>
    </lineage>
</organism>
<dbReference type="AlphaFoldDB" id="A0A1B1TAX4"/>
<evidence type="ECO:0000313" key="1">
    <source>
        <dbReference type="EMBL" id="ANV79437.1"/>
    </source>
</evidence>
<sequence length="158" mass="18719">MPIHRLSISVIDTISKIPELSSFEIHKLKNIPLGYLRKNNKTMLGCCRFKKNSRWVKRNKNGKVIEKGKDFWPHENTLGPDDVRIIDLHPDLFSESRWERLAASVLYHEYLHALGFRHCPTFRKLESLWPDVEARLGTRKVKLNSPMYKLWLQREKNI</sequence>
<name>A0A1B1TAX4_9ARCH</name>
<reference evidence="1" key="2">
    <citation type="journal article" date="2015" name="ISME J.">
        <title>A new class of marine Euryarchaeota group II from the Mediterranean deep chlorophyll maximum.</title>
        <authorList>
            <person name="Martin-Cuadrado A.B."/>
            <person name="Garcia-Heredia I."/>
            <person name="Molto A.G."/>
            <person name="Lopez-Ubeda R."/>
            <person name="Kimes N."/>
            <person name="Lopez-Garcia P."/>
            <person name="Moreira D."/>
            <person name="Rodriguez-Valera F."/>
        </authorList>
    </citation>
    <scope>NUCLEOTIDE SEQUENCE</scope>
</reference>